<dbReference type="PANTHER" id="PTHR10890">
    <property type="entry name" value="CYSTEINYL-TRNA SYNTHETASE"/>
    <property type="match status" value="1"/>
</dbReference>
<evidence type="ECO:0000256" key="2">
    <source>
        <dbReference type="ARBA" id="ARBA00007723"/>
    </source>
</evidence>
<dbReference type="EC" id="6.3.1.13" evidence="3"/>
<dbReference type="NCBIfam" id="TIGR03447">
    <property type="entry name" value="mycothiol_MshC"/>
    <property type="match status" value="1"/>
</dbReference>
<dbReference type="SUPFAM" id="SSF52374">
    <property type="entry name" value="Nucleotidylyl transferase"/>
    <property type="match status" value="1"/>
</dbReference>
<reference evidence="11" key="1">
    <citation type="submission" date="2020-05" db="EMBL/GenBank/DDBJ databases">
        <authorList>
            <person name="Chiriac C."/>
            <person name="Salcher M."/>
            <person name="Ghai R."/>
            <person name="Kavagutti S V."/>
        </authorList>
    </citation>
    <scope>NUCLEOTIDE SEQUENCE</scope>
</reference>
<dbReference type="InterPro" id="IPR014729">
    <property type="entry name" value="Rossmann-like_a/b/a_fold"/>
</dbReference>
<organism evidence="11">
    <name type="scientific">freshwater metagenome</name>
    <dbReference type="NCBI Taxonomy" id="449393"/>
    <lineage>
        <taxon>unclassified sequences</taxon>
        <taxon>metagenomes</taxon>
        <taxon>ecological metagenomes</taxon>
    </lineage>
</organism>
<dbReference type="InterPro" id="IPR032678">
    <property type="entry name" value="tRNA-synt_1_cat_dom"/>
</dbReference>
<evidence type="ECO:0000256" key="8">
    <source>
        <dbReference type="ARBA" id="ARBA00033376"/>
    </source>
</evidence>
<keyword evidence="7" id="KW-0067">ATP-binding</keyword>
<dbReference type="GO" id="GO:0010125">
    <property type="term" value="P:mycothiol biosynthetic process"/>
    <property type="evidence" value="ECO:0007669"/>
    <property type="project" value="InterPro"/>
</dbReference>
<dbReference type="GO" id="GO:0004817">
    <property type="term" value="F:cysteine-tRNA ligase activity"/>
    <property type="evidence" value="ECO:0007669"/>
    <property type="project" value="TreeGrafter"/>
</dbReference>
<keyword evidence="6" id="KW-0547">Nucleotide-binding</keyword>
<comment type="catalytic activity">
    <reaction evidence="9">
        <text>1D-myo-inositol 2-amino-2-deoxy-alpha-D-glucopyranoside + L-cysteine + ATP = 1D-myo-inositol 2-(L-cysteinylamino)-2-deoxy-alpha-D-glucopyranoside + AMP + diphosphate + H(+)</text>
        <dbReference type="Rhea" id="RHEA:26176"/>
        <dbReference type="ChEBI" id="CHEBI:15378"/>
        <dbReference type="ChEBI" id="CHEBI:30616"/>
        <dbReference type="ChEBI" id="CHEBI:33019"/>
        <dbReference type="ChEBI" id="CHEBI:35235"/>
        <dbReference type="ChEBI" id="CHEBI:58886"/>
        <dbReference type="ChEBI" id="CHEBI:58887"/>
        <dbReference type="ChEBI" id="CHEBI:456215"/>
        <dbReference type="EC" id="6.3.1.13"/>
    </reaction>
</comment>
<evidence type="ECO:0000256" key="6">
    <source>
        <dbReference type="ARBA" id="ARBA00022741"/>
    </source>
</evidence>
<protein>
    <recommendedName>
        <fullName evidence="4">L-cysteine:1D-myo-inositol 2-amino-2-deoxy-alpha-D-glucopyranoside ligase</fullName>
        <ecNumber evidence="3">6.3.1.13</ecNumber>
    </recommendedName>
    <alternativeName>
        <fullName evidence="8">Mycothiol ligase</fullName>
    </alternativeName>
</protein>
<evidence type="ECO:0000256" key="9">
    <source>
        <dbReference type="ARBA" id="ARBA00048350"/>
    </source>
</evidence>
<evidence type="ECO:0000259" key="10">
    <source>
        <dbReference type="Pfam" id="PF01406"/>
    </source>
</evidence>
<feature type="domain" description="tRNA synthetases class I catalytic" evidence="10">
    <location>
        <begin position="38"/>
        <end position="334"/>
    </location>
</feature>
<dbReference type="InterPro" id="IPR017812">
    <property type="entry name" value="Mycothiol_ligase_MshC"/>
</dbReference>
<evidence type="ECO:0000313" key="11">
    <source>
        <dbReference type="EMBL" id="CAB4786931.1"/>
    </source>
</evidence>
<evidence type="ECO:0000256" key="3">
    <source>
        <dbReference type="ARBA" id="ARBA00012088"/>
    </source>
</evidence>
<dbReference type="HAMAP" id="MF_01697">
    <property type="entry name" value="MshC"/>
    <property type="match status" value="1"/>
</dbReference>
<dbReference type="GO" id="GO:0006423">
    <property type="term" value="P:cysteinyl-tRNA aminoacylation"/>
    <property type="evidence" value="ECO:0007669"/>
    <property type="project" value="TreeGrafter"/>
</dbReference>
<name>A0A6J6WNV2_9ZZZZ</name>
<dbReference type="CDD" id="cd00672">
    <property type="entry name" value="CysRS_core"/>
    <property type="match status" value="1"/>
</dbReference>
<comment type="similarity">
    <text evidence="2">Belongs to the class-I aminoacyl-tRNA synthetase family. MshC subfamily.</text>
</comment>
<dbReference type="PANTHER" id="PTHR10890:SF3">
    <property type="entry name" value="CYSTEINE--TRNA LIGASE, CYTOPLASMIC"/>
    <property type="match status" value="1"/>
</dbReference>
<dbReference type="PRINTS" id="PR00983">
    <property type="entry name" value="TRNASYNTHCYS"/>
</dbReference>
<dbReference type="InterPro" id="IPR024909">
    <property type="entry name" value="Cys-tRNA/MSH_ligase"/>
</dbReference>
<keyword evidence="5" id="KW-0436">Ligase</keyword>
<dbReference type="EMBL" id="CAEZZQ010000143">
    <property type="protein sequence ID" value="CAB4786931.1"/>
    <property type="molecule type" value="Genomic_DNA"/>
</dbReference>
<dbReference type="AlphaFoldDB" id="A0A6J6WNV2"/>
<dbReference type="Pfam" id="PF01406">
    <property type="entry name" value="tRNA-synt_1e"/>
    <property type="match status" value="1"/>
</dbReference>
<evidence type="ECO:0000256" key="4">
    <source>
        <dbReference type="ARBA" id="ARBA00020068"/>
    </source>
</evidence>
<sequence>MISWPMPFIPKIGEGAYPRGINMWSSEFERLIPTGSLERADLYVCGITPYDATHMGHAATYVAFDLIQRVWLDAGYPVRYVQNVTDIDDPLLVRAAERGVSWESIAESETQLFREDMTALRVIPPMAYIGAVESIPLVVEAVVKLLASGEAYWVDQDVYFNVASDPEFGHRSHLSEATQLKIFGERGGDPDRVGKRAPLDCLLWRGKREGEPFWESSLGAGRPGWHIECSAIALHYLGQSIDVQGGGSDLLFPHHDMGASEAFALTGKRFSQNFMHAGMIGLDGEKMSKSKGNLVFVSALRQSGVDPNAIRLALIESHYRSNRDWSAALLARAENRLQEWKGALAHSRGTPAHETIAAIRTALSDDLDTPRALEAMDRWASEQNGEGDVGGPGLMSRALDALLGIAI</sequence>
<dbReference type="Gene3D" id="1.20.120.640">
    <property type="entry name" value="Anticodon-binding domain of a subclass of class I aminoacyl-tRNA synthetases"/>
    <property type="match status" value="1"/>
</dbReference>
<evidence type="ECO:0000256" key="7">
    <source>
        <dbReference type="ARBA" id="ARBA00022840"/>
    </source>
</evidence>
<evidence type="ECO:0000256" key="1">
    <source>
        <dbReference type="ARBA" id="ARBA00003679"/>
    </source>
</evidence>
<evidence type="ECO:0000256" key="5">
    <source>
        <dbReference type="ARBA" id="ARBA00022598"/>
    </source>
</evidence>
<dbReference type="Gene3D" id="3.40.50.620">
    <property type="entry name" value="HUPs"/>
    <property type="match status" value="1"/>
</dbReference>
<dbReference type="GO" id="GO:0005829">
    <property type="term" value="C:cytosol"/>
    <property type="evidence" value="ECO:0007669"/>
    <property type="project" value="TreeGrafter"/>
</dbReference>
<accession>A0A6J6WNV2</accession>
<comment type="function">
    <text evidence="1">Catalyzes the ATP-dependent condensation of GlcN-Ins and L-cysteine to form L-Cys-GlcN-Ins.</text>
</comment>
<proteinExistence type="inferred from homology"/>
<dbReference type="GO" id="GO:0005524">
    <property type="term" value="F:ATP binding"/>
    <property type="evidence" value="ECO:0007669"/>
    <property type="project" value="UniProtKB-KW"/>
</dbReference>
<dbReference type="GO" id="GO:0035446">
    <property type="term" value="F:cysteine-glucosaminylinositol ligase activity"/>
    <property type="evidence" value="ECO:0007669"/>
    <property type="project" value="UniProtKB-EC"/>
</dbReference>
<gene>
    <name evidence="11" type="ORF">UFOPK2894_01539</name>
</gene>